<evidence type="ECO:0000256" key="2">
    <source>
        <dbReference type="ARBA" id="ARBA00022692"/>
    </source>
</evidence>
<accession>A0A834YQ41</accession>
<keyword evidence="6 7" id="KW-0472">Membrane</keyword>
<protein>
    <recommendedName>
        <fullName evidence="9">PGG domain-containing protein</fullName>
    </recommendedName>
</protein>
<comment type="caution">
    <text evidence="10">The sequence shown here is derived from an EMBL/GenBank/DDBJ whole genome shotgun (WGS) entry which is preliminary data.</text>
</comment>
<keyword evidence="3" id="KW-0677">Repeat</keyword>
<keyword evidence="2 7" id="KW-0812">Transmembrane</keyword>
<evidence type="ECO:0000256" key="4">
    <source>
        <dbReference type="ARBA" id="ARBA00022989"/>
    </source>
</evidence>
<organism evidence="10 11">
    <name type="scientific">Tetracentron sinense</name>
    <name type="common">Spur-leaf</name>
    <dbReference type="NCBI Taxonomy" id="13715"/>
    <lineage>
        <taxon>Eukaryota</taxon>
        <taxon>Viridiplantae</taxon>
        <taxon>Streptophyta</taxon>
        <taxon>Embryophyta</taxon>
        <taxon>Tracheophyta</taxon>
        <taxon>Spermatophyta</taxon>
        <taxon>Magnoliopsida</taxon>
        <taxon>Trochodendrales</taxon>
        <taxon>Trochodendraceae</taxon>
        <taxon>Tetracentron</taxon>
    </lineage>
</organism>
<evidence type="ECO:0000256" key="6">
    <source>
        <dbReference type="ARBA" id="ARBA00023136"/>
    </source>
</evidence>
<gene>
    <name evidence="10" type="ORF">HHK36_022029</name>
</gene>
<evidence type="ECO:0000256" key="7">
    <source>
        <dbReference type="SAM" id="Phobius"/>
    </source>
</evidence>
<keyword evidence="5" id="KW-0040">ANK repeat</keyword>
<dbReference type="PANTHER" id="PTHR24186:SF50">
    <property type="entry name" value="ANKYRIN REPEAT-CONTAINING PROTEIN ITN1-LIKE ISOFORM X1"/>
    <property type="match status" value="1"/>
</dbReference>
<keyword evidence="8" id="KW-0732">Signal</keyword>
<proteinExistence type="predicted"/>
<evidence type="ECO:0000313" key="10">
    <source>
        <dbReference type="EMBL" id="KAF8391795.1"/>
    </source>
</evidence>
<evidence type="ECO:0000256" key="1">
    <source>
        <dbReference type="ARBA" id="ARBA00004141"/>
    </source>
</evidence>
<keyword evidence="4 7" id="KW-1133">Transmembrane helix</keyword>
<feature type="signal peptide" evidence="8">
    <location>
        <begin position="1"/>
        <end position="15"/>
    </location>
</feature>
<evidence type="ECO:0000256" key="8">
    <source>
        <dbReference type="SAM" id="SignalP"/>
    </source>
</evidence>
<evidence type="ECO:0000313" key="11">
    <source>
        <dbReference type="Proteomes" id="UP000655225"/>
    </source>
</evidence>
<dbReference type="Proteomes" id="UP000655225">
    <property type="component" value="Unassembled WGS sequence"/>
</dbReference>
<sequence length="141" mass="15392">MIVAALIPTVTFAAAFQVPGGYNSNDGTATLAKKAAFQVFVVTDAIAWSCSMTTVFLCFIFTLTRNSYIDSNIDEELTIMFFTILILIAIIAMFAAFVAGLYTKITMVDQRVGGFAADHLASVDKFSMKLSFNQNQKIGKF</sequence>
<feature type="transmembrane region" description="Helical" evidence="7">
    <location>
        <begin position="77"/>
        <end position="102"/>
    </location>
</feature>
<dbReference type="OrthoDB" id="10040922at2759"/>
<evidence type="ECO:0000259" key="9">
    <source>
        <dbReference type="Pfam" id="PF13962"/>
    </source>
</evidence>
<name>A0A834YQ41_TETSI</name>
<dbReference type="EMBL" id="JABCRI010000016">
    <property type="protein sequence ID" value="KAF8391795.1"/>
    <property type="molecule type" value="Genomic_DNA"/>
</dbReference>
<dbReference type="GO" id="GO:0005886">
    <property type="term" value="C:plasma membrane"/>
    <property type="evidence" value="ECO:0007669"/>
    <property type="project" value="TreeGrafter"/>
</dbReference>
<reference evidence="10 11" key="1">
    <citation type="submission" date="2020-04" db="EMBL/GenBank/DDBJ databases">
        <title>Plant Genome Project.</title>
        <authorList>
            <person name="Zhang R.-G."/>
        </authorList>
    </citation>
    <scope>NUCLEOTIDE SEQUENCE [LARGE SCALE GENOMIC DNA]</scope>
    <source>
        <strain evidence="10">YNK0</strain>
        <tissue evidence="10">Leaf</tissue>
    </source>
</reference>
<feature type="domain" description="PGG" evidence="9">
    <location>
        <begin position="1"/>
        <end position="103"/>
    </location>
</feature>
<feature type="chain" id="PRO_5032506998" description="PGG domain-containing protein" evidence="8">
    <location>
        <begin position="16"/>
        <end position="141"/>
    </location>
</feature>
<dbReference type="Pfam" id="PF13962">
    <property type="entry name" value="PGG"/>
    <property type="match status" value="1"/>
</dbReference>
<dbReference type="AlphaFoldDB" id="A0A834YQ41"/>
<dbReference type="InterPro" id="IPR026961">
    <property type="entry name" value="PGG_dom"/>
</dbReference>
<dbReference type="PANTHER" id="PTHR24186">
    <property type="entry name" value="PROTEIN PHOSPHATASE 1 REGULATORY SUBUNIT"/>
    <property type="match status" value="1"/>
</dbReference>
<comment type="subcellular location">
    <subcellularLocation>
        <location evidence="1">Membrane</location>
        <topology evidence="1">Multi-pass membrane protein</topology>
    </subcellularLocation>
</comment>
<evidence type="ECO:0000256" key="3">
    <source>
        <dbReference type="ARBA" id="ARBA00022737"/>
    </source>
</evidence>
<feature type="transmembrane region" description="Helical" evidence="7">
    <location>
        <begin position="39"/>
        <end position="65"/>
    </location>
</feature>
<evidence type="ECO:0000256" key="5">
    <source>
        <dbReference type="ARBA" id="ARBA00023043"/>
    </source>
</evidence>
<keyword evidence="11" id="KW-1185">Reference proteome</keyword>